<gene>
    <name evidence="2" type="ORF">PENTCL1PPCAC_157</name>
    <name evidence="3" type="ORF">PENTCL1PPCAC_30305</name>
</gene>
<sequence length="125" mass="14600">QFDQCSMDEKAHYANLARQSWNARAELIIRSRLEKDENSLTDERNERVYEMRRVGFDIPTPLTIELTGIDGTVPDQILPCKKMRKSGGKTSVEEKKSVNSQSNQQREEADLEREYLRFVYKDNSQ</sequence>
<keyword evidence="4" id="KW-1185">Reference proteome</keyword>
<accession>A0AAV5UM14</accession>
<dbReference type="EMBL" id="BTSX01000017">
    <property type="protein sequence ID" value="GMT08131.1"/>
    <property type="molecule type" value="Genomic_DNA"/>
</dbReference>
<evidence type="ECO:0000313" key="2">
    <source>
        <dbReference type="EMBL" id="GMS77982.1"/>
    </source>
</evidence>
<evidence type="ECO:0000256" key="1">
    <source>
        <dbReference type="SAM" id="MobiDB-lite"/>
    </source>
</evidence>
<feature type="non-terminal residue" evidence="3">
    <location>
        <position position="125"/>
    </location>
</feature>
<reference evidence="3" key="1">
    <citation type="submission" date="2023-10" db="EMBL/GenBank/DDBJ databases">
        <title>Genome assembly of Pristionchus species.</title>
        <authorList>
            <person name="Yoshida K."/>
            <person name="Sommer R.J."/>
        </authorList>
    </citation>
    <scope>NUCLEOTIDE SEQUENCE</scope>
    <source>
        <strain evidence="3">RS0144</strain>
    </source>
</reference>
<organism evidence="3 4">
    <name type="scientific">Pristionchus entomophagus</name>
    <dbReference type="NCBI Taxonomy" id="358040"/>
    <lineage>
        <taxon>Eukaryota</taxon>
        <taxon>Metazoa</taxon>
        <taxon>Ecdysozoa</taxon>
        <taxon>Nematoda</taxon>
        <taxon>Chromadorea</taxon>
        <taxon>Rhabditida</taxon>
        <taxon>Rhabditina</taxon>
        <taxon>Diplogasteromorpha</taxon>
        <taxon>Diplogasteroidea</taxon>
        <taxon>Neodiplogasteridae</taxon>
        <taxon>Pristionchus</taxon>
    </lineage>
</organism>
<evidence type="ECO:0000313" key="4">
    <source>
        <dbReference type="Proteomes" id="UP001432027"/>
    </source>
</evidence>
<feature type="region of interest" description="Disordered" evidence="1">
    <location>
        <begin position="78"/>
        <end position="110"/>
    </location>
</feature>
<dbReference type="EMBL" id="BTSX01000001">
    <property type="protein sequence ID" value="GMS77982.1"/>
    <property type="molecule type" value="Genomic_DNA"/>
</dbReference>
<protein>
    <submittedName>
        <fullName evidence="3">Uncharacterized protein</fullName>
    </submittedName>
</protein>
<name>A0AAV5UM14_9BILA</name>
<proteinExistence type="predicted"/>
<comment type="caution">
    <text evidence="3">The sequence shown here is derived from an EMBL/GenBank/DDBJ whole genome shotgun (WGS) entry which is preliminary data.</text>
</comment>
<feature type="non-terminal residue" evidence="3">
    <location>
        <position position="1"/>
    </location>
</feature>
<dbReference type="AlphaFoldDB" id="A0AAV5UM14"/>
<dbReference type="Proteomes" id="UP001432027">
    <property type="component" value="Unassembled WGS sequence"/>
</dbReference>
<evidence type="ECO:0000313" key="3">
    <source>
        <dbReference type="EMBL" id="GMT08131.1"/>
    </source>
</evidence>